<keyword evidence="5" id="KW-0328">Glycosyltransferase</keyword>
<evidence type="ECO:0000259" key="13">
    <source>
        <dbReference type="Pfam" id="PF00535"/>
    </source>
</evidence>
<evidence type="ECO:0000256" key="3">
    <source>
        <dbReference type="ARBA" id="ARBA00006739"/>
    </source>
</evidence>
<dbReference type="InterPro" id="IPR035518">
    <property type="entry name" value="DPG_synthase"/>
</dbReference>
<evidence type="ECO:0000256" key="7">
    <source>
        <dbReference type="ARBA" id="ARBA00022692"/>
    </source>
</evidence>
<evidence type="ECO:0000313" key="15">
    <source>
        <dbReference type="Proteomes" id="UP000034036"/>
    </source>
</evidence>
<evidence type="ECO:0000256" key="4">
    <source>
        <dbReference type="ARBA" id="ARBA00012583"/>
    </source>
</evidence>
<organism evidence="14 15">
    <name type="scientific">Candidatus Giovannonibacteria bacterium GW2011_GWF2_42_19</name>
    <dbReference type="NCBI Taxonomy" id="1618659"/>
    <lineage>
        <taxon>Bacteria</taxon>
        <taxon>Candidatus Giovannoniibacteriota</taxon>
    </lineage>
</organism>
<comment type="catalytic activity">
    <reaction evidence="12">
        <text>a di-trans,poly-cis-dolichyl phosphate + UDP-alpha-D-glucose = a di-trans,poly-cis-dolichyl beta-D-glucosyl phosphate + UDP</text>
        <dbReference type="Rhea" id="RHEA:15401"/>
        <dbReference type="Rhea" id="RHEA-COMP:19498"/>
        <dbReference type="Rhea" id="RHEA-COMP:19502"/>
        <dbReference type="ChEBI" id="CHEBI:57525"/>
        <dbReference type="ChEBI" id="CHEBI:57683"/>
        <dbReference type="ChEBI" id="CHEBI:58223"/>
        <dbReference type="ChEBI" id="CHEBI:58885"/>
        <dbReference type="EC" id="2.4.1.117"/>
    </reaction>
    <physiologicalReaction direction="left-to-right" evidence="12">
        <dbReference type="Rhea" id="RHEA:15402"/>
    </physiologicalReaction>
</comment>
<evidence type="ECO:0000256" key="2">
    <source>
        <dbReference type="ARBA" id="ARBA00004922"/>
    </source>
</evidence>
<comment type="similarity">
    <text evidence="3">Belongs to the glycosyltransferase 2 family.</text>
</comment>
<dbReference type="AlphaFoldDB" id="A0A0G1CAK4"/>
<dbReference type="PANTHER" id="PTHR10859">
    <property type="entry name" value="GLYCOSYL TRANSFERASE"/>
    <property type="match status" value="1"/>
</dbReference>
<dbReference type="Pfam" id="PF00535">
    <property type="entry name" value="Glycos_transf_2"/>
    <property type="match status" value="1"/>
</dbReference>
<keyword evidence="9" id="KW-0735">Signal-anchor</keyword>
<dbReference type="SUPFAM" id="SSF53448">
    <property type="entry name" value="Nucleotide-diphospho-sugar transferases"/>
    <property type="match status" value="1"/>
</dbReference>
<reference evidence="14" key="1">
    <citation type="journal article" date="2015" name="Nature">
        <title>rRNA introns, odd ribosomes, and small enigmatic genomes across a large radiation of phyla.</title>
        <authorList>
            <person name="Brown C.T."/>
            <person name="Hug L.A."/>
            <person name="Thomas B.C."/>
            <person name="Sharon I."/>
            <person name="Castelle C.J."/>
            <person name="Singh A."/>
            <person name="Wilkins M.J."/>
            <person name="Williams K.H."/>
            <person name="Banfield J.F."/>
        </authorList>
    </citation>
    <scope>NUCLEOTIDE SEQUENCE [LARGE SCALE GENOMIC DNA]</scope>
</reference>
<protein>
    <recommendedName>
        <fullName evidence="4">dolichyl-phosphate beta-glucosyltransferase</fullName>
        <ecNumber evidence="4">2.4.1.117</ecNumber>
    </recommendedName>
</protein>
<comment type="caution">
    <text evidence="14">The sequence shown here is derived from an EMBL/GenBank/DDBJ whole genome shotgun (WGS) entry which is preliminary data.</text>
</comment>
<evidence type="ECO:0000256" key="6">
    <source>
        <dbReference type="ARBA" id="ARBA00022679"/>
    </source>
</evidence>
<keyword evidence="8" id="KW-0256">Endoplasmic reticulum</keyword>
<dbReference type="Proteomes" id="UP000034036">
    <property type="component" value="Unassembled WGS sequence"/>
</dbReference>
<evidence type="ECO:0000256" key="9">
    <source>
        <dbReference type="ARBA" id="ARBA00022968"/>
    </source>
</evidence>
<keyword evidence="10" id="KW-1133">Transmembrane helix</keyword>
<gene>
    <name evidence="14" type="ORF">UV11_C0027G0004</name>
</gene>
<dbReference type="Gene3D" id="3.90.550.10">
    <property type="entry name" value="Spore Coat Polysaccharide Biosynthesis Protein SpsA, Chain A"/>
    <property type="match status" value="1"/>
</dbReference>
<sequence length="271" mass="30875">MQQSILSRAANNLENTTPDNSLDIKNTGGIYLSVIVPAYNEGERLPKTLRRFDEYFSKEPYSYEILIVADGPKDNTIEVAKNMAQEIKNLRVIDRKENHGKGYTVKEGMLAANGKIRLFADADNATDISHFEKMRPLFDKGFDVVICSRDEKDAKGAKQAVSQPWHKRMMGNMGNLFIQLVAVRGIWDTQCGFKAFRDHAAKEIFSRSLIDRWGFDIEVLALARALKYKIGIVPAHWINDPKSLVSLWAYFQVLLETIKIRKNLMSGKYKI</sequence>
<evidence type="ECO:0000256" key="1">
    <source>
        <dbReference type="ARBA" id="ARBA00004389"/>
    </source>
</evidence>
<keyword evidence="7" id="KW-0812">Transmembrane</keyword>
<dbReference type="EMBL" id="LCDF01000027">
    <property type="protein sequence ID" value="KKS46643.1"/>
    <property type="molecule type" value="Genomic_DNA"/>
</dbReference>
<name>A0A0G1CAK4_9BACT</name>
<evidence type="ECO:0000256" key="5">
    <source>
        <dbReference type="ARBA" id="ARBA00022676"/>
    </source>
</evidence>
<dbReference type="InterPro" id="IPR029044">
    <property type="entry name" value="Nucleotide-diphossugar_trans"/>
</dbReference>
<feature type="domain" description="Glycosyltransferase 2-like" evidence="13">
    <location>
        <begin position="33"/>
        <end position="205"/>
    </location>
</feature>
<proteinExistence type="inferred from homology"/>
<dbReference type="CDD" id="cd04188">
    <property type="entry name" value="DPG_synthase"/>
    <property type="match status" value="1"/>
</dbReference>
<evidence type="ECO:0000256" key="8">
    <source>
        <dbReference type="ARBA" id="ARBA00022824"/>
    </source>
</evidence>
<comment type="pathway">
    <text evidence="2">Protein modification; protein glycosylation.</text>
</comment>
<dbReference type="PANTHER" id="PTHR10859:SF91">
    <property type="entry name" value="DOLICHYL-PHOSPHATE BETA-GLUCOSYLTRANSFERASE"/>
    <property type="match status" value="1"/>
</dbReference>
<dbReference type="GO" id="GO:0006487">
    <property type="term" value="P:protein N-linked glycosylation"/>
    <property type="evidence" value="ECO:0007669"/>
    <property type="project" value="TreeGrafter"/>
</dbReference>
<accession>A0A0G1CAK4</accession>
<dbReference type="STRING" id="1618659.UV11_C0027G0004"/>
<keyword evidence="11" id="KW-0472">Membrane</keyword>
<evidence type="ECO:0000256" key="11">
    <source>
        <dbReference type="ARBA" id="ARBA00023136"/>
    </source>
</evidence>
<keyword evidence="6 14" id="KW-0808">Transferase</keyword>
<evidence type="ECO:0000256" key="12">
    <source>
        <dbReference type="ARBA" id="ARBA00045097"/>
    </source>
</evidence>
<comment type="subcellular location">
    <subcellularLocation>
        <location evidence="1">Endoplasmic reticulum membrane</location>
        <topology evidence="1">Single-pass membrane protein</topology>
    </subcellularLocation>
</comment>
<evidence type="ECO:0000313" key="14">
    <source>
        <dbReference type="EMBL" id="KKS46643.1"/>
    </source>
</evidence>
<evidence type="ECO:0000256" key="10">
    <source>
        <dbReference type="ARBA" id="ARBA00022989"/>
    </source>
</evidence>
<dbReference type="EC" id="2.4.1.117" evidence="4"/>
<dbReference type="GO" id="GO:0004581">
    <property type="term" value="F:dolichyl-phosphate beta-glucosyltransferase activity"/>
    <property type="evidence" value="ECO:0007669"/>
    <property type="project" value="UniProtKB-EC"/>
</dbReference>
<dbReference type="InterPro" id="IPR001173">
    <property type="entry name" value="Glyco_trans_2-like"/>
</dbReference>